<comment type="caution">
    <text evidence="8">The sequence shown here is derived from an EMBL/GenBank/DDBJ whole genome shotgun (WGS) entry which is preliminary data.</text>
</comment>
<evidence type="ECO:0000256" key="3">
    <source>
        <dbReference type="ARBA" id="ARBA00022723"/>
    </source>
</evidence>
<accession>A0A916Y7L1</accession>
<dbReference type="Pfam" id="PF00355">
    <property type="entry name" value="Rieske"/>
    <property type="match status" value="1"/>
</dbReference>
<dbReference type="PANTHER" id="PTHR43756:SF5">
    <property type="entry name" value="CHOLINE MONOOXYGENASE, CHLOROPLASTIC"/>
    <property type="match status" value="1"/>
</dbReference>
<comment type="cofactor">
    <cofactor evidence="1">
        <name>Fe cation</name>
        <dbReference type="ChEBI" id="CHEBI:24875"/>
    </cofactor>
</comment>
<dbReference type="EMBL" id="BMIO01000001">
    <property type="protein sequence ID" value="GGD33305.1"/>
    <property type="molecule type" value="Genomic_DNA"/>
</dbReference>
<keyword evidence="3" id="KW-0479">Metal-binding</keyword>
<dbReference type="Gene3D" id="2.102.10.10">
    <property type="entry name" value="Rieske [2Fe-2S] iron-sulphur domain"/>
    <property type="match status" value="1"/>
</dbReference>
<dbReference type="SUPFAM" id="SSF50022">
    <property type="entry name" value="ISP domain"/>
    <property type="match status" value="1"/>
</dbReference>
<dbReference type="CDD" id="cd08882">
    <property type="entry name" value="RHO_alpha_C_MupW-like"/>
    <property type="match status" value="1"/>
</dbReference>
<evidence type="ECO:0000256" key="5">
    <source>
        <dbReference type="ARBA" id="ARBA00023004"/>
    </source>
</evidence>
<gene>
    <name evidence="8" type="ORF">GCM10010989_04220</name>
</gene>
<dbReference type="PANTHER" id="PTHR43756">
    <property type="entry name" value="CHOLINE MONOOXYGENASE, CHLOROPLASTIC"/>
    <property type="match status" value="1"/>
</dbReference>
<dbReference type="Proteomes" id="UP000598997">
    <property type="component" value="Unassembled WGS sequence"/>
</dbReference>
<evidence type="ECO:0000256" key="6">
    <source>
        <dbReference type="ARBA" id="ARBA00023014"/>
    </source>
</evidence>
<evidence type="ECO:0000256" key="2">
    <source>
        <dbReference type="ARBA" id="ARBA00022714"/>
    </source>
</evidence>
<dbReference type="InterPro" id="IPR015879">
    <property type="entry name" value="Ring_hydroxy_dOase_asu_C_dom"/>
</dbReference>
<name>A0A916Y7L1_9SPHN</name>
<organism evidence="8 9">
    <name type="scientific">Croceicoccus pelagius</name>
    <dbReference type="NCBI Taxonomy" id="1703341"/>
    <lineage>
        <taxon>Bacteria</taxon>
        <taxon>Pseudomonadati</taxon>
        <taxon>Pseudomonadota</taxon>
        <taxon>Alphaproteobacteria</taxon>
        <taxon>Sphingomonadales</taxon>
        <taxon>Erythrobacteraceae</taxon>
        <taxon>Croceicoccus</taxon>
    </lineage>
</organism>
<reference evidence="8 9" key="1">
    <citation type="journal article" date="2014" name="Int. J. Syst. Evol. Microbiol.">
        <title>Complete genome sequence of Corynebacterium casei LMG S-19264T (=DSM 44701T), isolated from a smear-ripened cheese.</title>
        <authorList>
            <consortium name="US DOE Joint Genome Institute (JGI-PGF)"/>
            <person name="Walter F."/>
            <person name="Albersmeier A."/>
            <person name="Kalinowski J."/>
            <person name="Ruckert C."/>
        </authorList>
    </citation>
    <scope>NUCLEOTIDE SEQUENCE [LARGE SCALE GENOMIC DNA]</scope>
    <source>
        <strain evidence="8 9">CGMCC 1.15358</strain>
    </source>
</reference>
<dbReference type="InterPro" id="IPR036922">
    <property type="entry name" value="Rieske_2Fe-2S_sf"/>
</dbReference>
<dbReference type="GO" id="GO:0051537">
    <property type="term" value="F:2 iron, 2 sulfur cluster binding"/>
    <property type="evidence" value="ECO:0007669"/>
    <property type="project" value="UniProtKB-KW"/>
</dbReference>
<dbReference type="GO" id="GO:0016491">
    <property type="term" value="F:oxidoreductase activity"/>
    <property type="evidence" value="ECO:0007669"/>
    <property type="project" value="UniProtKB-KW"/>
</dbReference>
<keyword evidence="4" id="KW-0560">Oxidoreductase</keyword>
<keyword evidence="5" id="KW-0408">Iron</keyword>
<evidence type="ECO:0000259" key="7">
    <source>
        <dbReference type="PROSITE" id="PS51296"/>
    </source>
</evidence>
<keyword evidence="2" id="KW-0001">2Fe-2S</keyword>
<evidence type="ECO:0000313" key="8">
    <source>
        <dbReference type="EMBL" id="GGD33305.1"/>
    </source>
</evidence>
<dbReference type="Gene3D" id="3.90.380.10">
    <property type="entry name" value="Naphthalene 1,2-dioxygenase Alpha Subunit, Chain A, domain 1"/>
    <property type="match status" value="1"/>
</dbReference>
<dbReference type="Pfam" id="PF00848">
    <property type="entry name" value="Ring_hydroxyl_A"/>
    <property type="match status" value="1"/>
</dbReference>
<sequence>MNVQSGAARYSAEFDQPVRGDMITADRYTSREWMEGEYEKLWPSVWHLGGMLADLEEEGDVIRHNFGRESIIMIKQADGSVKAFYNVCPHRGNRLVLGDIASTPRITCGYHGWQFDASGTLVDVQDPDDFPGGNPCGKVHLTEIQCATWGPFVFWAMNDDVAPLEEWLAPFPERLKGYNLENWVRVLNLSADCEFNWKIIRDNFNESYHLPTIHPELATFINDGLPTTLFEMYENGHNSMWMIGHQATSRKDYVSGDVPPGLYEAAEAWGIDPKEYRGRTQEVRQAVIEAKRKHGAERGYDYSEMTDQQLVDYFHCTLFPNLTITMSPEQCQILRTEPHPTDPAKCVFQHWCLYPPVKGMKEVVTPVGNAPLKHDAIQRHSVYGDGVSLGFVADQDLSIGTTQQQGLNSRGFKGCMLTYQEKRIQRFHELLNDVVLGHPTEQAPNAGEE</sequence>
<dbReference type="InterPro" id="IPR017941">
    <property type="entry name" value="Rieske_2Fe-2S"/>
</dbReference>
<dbReference type="SUPFAM" id="SSF55961">
    <property type="entry name" value="Bet v1-like"/>
    <property type="match status" value="1"/>
</dbReference>
<evidence type="ECO:0000313" key="9">
    <source>
        <dbReference type="Proteomes" id="UP000598997"/>
    </source>
</evidence>
<evidence type="ECO:0000256" key="4">
    <source>
        <dbReference type="ARBA" id="ARBA00023002"/>
    </source>
</evidence>
<keyword evidence="6" id="KW-0411">Iron-sulfur</keyword>
<protein>
    <recommendedName>
        <fullName evidence="7">Rieske domain-containing protein</fullName>
    </recommendedName>
</protein>
<keyword evidence="9" id="KW-1185">Reference proteome</keyword>
<dbReference type="RefSeq" id="WP_066765376.1">
    <property type="nucleotide sequence ID" value="NZ_BMIO01000001.1"/>
</dbReference>
<dbReference type="GO" id="GO:0005506">
    <property type="term" value="F:iron ion binding"/>
    <property type="evidence" value="ECO:0007669"/>
    <property type="project" value="InterPro"/>
</dbReference>
<proteinExistence type="predicted"/>
<dbReference type="CDD" id="cd03469">
    <property type="entry name" value="Rieske_RO_Alpha_N"/>
    <property type="match status" value="1"/>
</dbReference>
<dbReference type="AlphaFoldDB" id="A0A916Y7L1"/>
<evidence type="ECO:0000256" key="1">
    <source>
        <dbReference type="ARBA" id="ARBA00001962"/>
    </source>
</evidence>
<feature type="domain" description="Rieske" evidence="7">
    <location>
        <begin position="48"/>
        <end position="155"/>
    </location>
</feature>
<dbReference type="InterPro" id="IPR001663">
    <property type="entry name" value="Rng_hydr_dOase-A"/>
</dbReference>
<dbReference type="PRINTS" id="PR00090">
    <property type="entry name" value="RNGDIOXGNASE"/>
</dbReference>
<dbReference type="PROSITE" id="PS51296">
    <property type="entry name" value="RIESKE"/>
    <property type="match status" value="1"/>
</dbReference>
<dbReference type="OrthoDB" id="7456916at2"/>